<proteinExistence type="predicted"/>
<feature type="region of interest" description="Disordered" evidence="1">
    <location>
        <begin position="1"/>
        <end position="71"/>
    </location>
</feature>
<organism evidence="2 3">
    <name type="scientific">Lutzomyia longipalpis</name>
    <name type="common">Sand fly</name>
    <dbReference type="NCBI Taxonomy" id="7200"/>
    <lineage>
        <taxon>Eukaryota</taxon>
        <taxon>Metazoa</taxon>
        <taxon>Ecdysozoa</taxon>
        <taxon>Arthropoda</taxon>
        <taxon>Hexapoda</taxon>
        <taxon>Insecta</taxon>
        <taxon>Pterygota</taxon>
        <taxon>Neoptera</taxon>
        <taxon>Endopterygota</taxon>
        <taxon>Diptera</taxon>
        <taxon>Nematocera</taxon>
        <taxon>Psychodoidea</taxon>
        <taxon>Psychodidae</taxon>
        <taxon>Lutzomyia</taxon>
        <taxon>Lutzomyia</taxon>
    </lineage>
</organism>
<feature type="compositionally biased region" description="Polar residues" evidence="1">
    <location>
        <begin position="1"/>
        <end position="11"/>
    </location>
</feature>
<evidence type="ECO:0000313" key="3">
    <source>
        <dbReference type="Proteomes" id="UP000092461"/>
    </source>
</evidence>
<protein>
    <submittedName>
        <fullName evidence="2">Uncharacterized protein</fullName>
    </submittedName>
</protein>
<sequence>MVQGYKSSSAKVHTERDTEAKRSGLQQSQQRLPNTRDHHQQQQTNNSTSNKLTKNLGVRKGSRTGNSGNHLEFQVLTLIEYVP</sequence>
<dbReference type="VEuPathDB" id="VectorBase:LLOJ009422"/>
<feature type="compositionally biased region" description="Basic and acidic residues" evidence="1">
    <location>
        <begin position="12"/>
        <end position="22"/>
    </location>
</feature>
<feature type="compositionally biased region" description="Low complexity" evidence="1">
    <location>
        <begin position="41"/>
        <end position="56"/>
    </location>
</feature>
<dbReference type="EMBL" id="AJWK01032721">
    <property type="status" value="NOT_ANNOTATED_CDS"/>
    <property type="molecule type" value="Genomic_DNA"/>
</dbReference>
<dbReference type="EnsemblMetazoa" id="LLOJ009422-RA">
    <property type="protein sequence ID" value="LLOJ009422-PA"/>
    <property type="gene ID" value="LLOJ009422"/>
</dbReference>
<dbReference type="AlphaFoldDB" id="A0A1B0CWN8"/>
<name>A0A1B0CWN8_LUTLO</name>
<dbReference type="EMBL" id="AJWK01032719">
    <property type="status" value="NOT_ANNOTATED_CDS"/>
    <property type="molecule type" value="Genomic_DNA"/>
</dbReference>
<evidence type="ECO:0000313" key="2">
    <source>
        <dbReference type="EnsemblMetazoa" id="LLOJ009422-PA"/>
    </source>
</evidence>
<feature type="compositionally biased region" description="Polar residues" evidence="1">
    <location>
        <begin position="24"/>
        <end position="33"/>
    </location>
</feature>
<reference evidence="2" key="1">
    <citation type="submission" date="2020-05" db="UniProtKB">
        <authorList>
            <consortium name="EnsemblMetazoa"/>
        </authorList>
    </citation>
    <scope>IDENTIFICATION</scope>
    <source>
        <strain evidence="2">Jacobina</strain>
    </source>
</reference>
<evidence type="ECO:0000256" key="1">
    <source>
        <dbReference type="SAM" id="MobiDB-lite"/>
    </source>
</evidence>
<accession>A0A1B0CWN8</accession>
<dbReference type="EMBL" id="AJWK01032720">
    <property type="status" value="NOT_ANNOTATED_CDS"/>
    <property type="molecule type" value="Genomic_DNA"/>
</dbReference>
<keyword evidence="3" id="KW-1185">Reference proteome</keyword>
<dbReference type="Proteomes" id="UP000092461">
    <property type="component" value="Unassembled WGS sequence"/>
</dbReference>